<evidence type="ECO:0000256" key="2">
    <source>
        <dbReference type="SAM" id="MobiDB-lite"/>
    </source>
</evidence>
<proteinExistence type="predicted"/>
<dbReference type="InterPro" id="IPR002104">
    <property type="entry name" value="Integrase_catalytic"/>
</dbReference>
<dbReference type="Gene3D" id="1.10.443.10">
    <property type="entry name" value="Intergrase catalytic core"/>
    <property type="match status" value="1"/>
</dbReference>
<dbReference type="Proteomes" id="UP001500767">
    <property type="component" value="Unassembled WGS sequence"/>
</dbReference>
<feature type="region of interest" description="Disordered" evidence="2">
    <location>
        <begin position="88"/>
        <end position="108"/>
    </location>
</feature>
<dbReference type="InterPro" id="IPR013762">
    <property type="entry name" value="Integrase-like_cat_sf"/>
</dbReference>
<organism evidence="4 5">
    <name type="scientific">Microlunatus spumicola</name>
    <dbReference type="NCBI Taxonomy" id="81499"/>
    <lineage>
        <taxon>Bacteria</taxon>
        <taxon>Bacillati</taxon>
        <taxon>Actinomycetota</taxon>
        <taxon>Actinomycetes</taxon>
        <taxon>Propionibacteriales</taxon>
        <taxon>Propionibacteriaceae</taxon>
        <taxon>Microlunatus</taxon>
    </lineage>
</organism>
<dbReference type="PROSITE" id="PS51898">
    <property type="entry name" value="TYR_RECOMBINASE"/>
    <property type="match status" value="1"/>
</dbReference>
<name>A0ABP6XGA0_9ACTN</name>
<feature type="region of interest" description="Disordered" evidence="2">
    <location>
        <begin position="19"/>
        <end position="45"/>
    </location>
</feature>
<comment type="caution">
    <text evidence="4">The sequence shown here is derived from an EMBL/GenBank/DDBJ whole genome shotgun (WGS) entry which is preliminary data.</text>
</comment>
<evidence type="ECO:0000313" key="5">
    <source>
        <dbReference type="Proteomes" id="UP001500767"/>
    </source>
</evidence>
<protein>
    <recommendedName>
        <fullName evidence="3">Tyr recombinase domain-containing protein</fullName>
    </recommendedName>
</protein>
<dbReference type="CDD" id="cd00397">
    <property type="entry name" value="DNA_BRE_C"/>
    <property type="match status" value="1"/>
</dbReference>
<dbReference type="SUPFAM" id="SSF56349">
    <property type="entry name" value="DNA breaking-rejoining enzymes"/>
    <property type="match status" value="1"/>
</dbReference>
<keyword evidence="1" id="KW-0233">DNA recombination</keyword>
<sequence>MAVIALAPGPSTFRRAADQRGLHSNKENQMTTTIAPLTGPDDDDRRTPATPVAHALAQSIDTVKQLLAAGILDAAALGLTPPETCGVVESGGPPSAAHDASADRADDAARQGTLPTWFLVPGEPIKVRDLMEKTRSGLKPETRRAYGSYLDFLANGWSSDANGAPPVQRYPGLGDRWAHEVLPSDLERALGFVEQRAQEAGARRAEIRESVGRTPIAGTGVGAQYNAVGAWRRAFEVAVRDRHLAKQFNPAKDVKKPRRPAGRRRPFTQPQINEFWAVIKNTGNDPELDELICLTILVAGARREGLFNLTLGGVDRVECTIRLDEKFNKVVDQPVPDWLIDLLYEFAVRRGATRRADPVFRTRPQGAKPSRPATDRRLDNIFQRVQSALPWADKAQVTAHTLRHHAIALVERSSSKAVATEYARHEPEDVNGQYGRASAREVAQAVIRIHGGDHPWLHRDDQNQ</sequence>
<evidence type="ECO:0000256" key="1">
    <source>
        <dbReference type="ARBA" id="ARBA00023172"/>
    </source>
</evidence>
<reference evidence="5" key="1">
    <citation type="journal article" date="2019" name="Int. J. Syst. Evol. Microbiol.">
        <title>The Global Catalogue of Microorganisms (GCM) 10K type strain sequencing project: providing services to taxonomists for standard genome sequencing and annotation.</title>
        <authorList>
            <consortium name="The Broad Institute Genomics Platform"/>
            <consortium name="The Broad Institute Genome Sequencing Center for Infectious Disease"/>
            <person name="Wu L."/>
            <person name="Ma J."/>
        </authorList>
    </citation>
    <scope>NUCLEOTIDE SEQUENCE [LARGE SCALE GENOMIC DNA]</scope>
    <source>
        <strain evidence="5">JCM 16540</strain>
    </source>
</reference>
<gene>
    <name evidence="4" type="ORF">GCM10022197_21970</name>
</gene>
<keyword evidence="5" id="KW-1185">Reference proteome</keyword>
<accession>A0ABP6XGA0</accession>
<dbReference type="InterPro" id="IPR011010">
    <property type="entry name" value="DNA_brk_join_enz"/>
</dbReference>
<evidence type="ECO:0000313" key="4">
    <source>
        <dbReference type="EMBL" id="GAA3565709.1"/>
    </source>
</evidence>
<dbReference type="EMBL" id="BAAAYR010000002">
    <property type="protein sequence ID" value="GAA3565709.1"/>
    <property type="molecule type" value="Genomic_DNA"/>
</dbReference>
<feature type="domain" description="Tyr recombinase" evidence="3">
    <location>
        <begin position="262"/>
        <end position="447"/>
    </location>
</feature>
<evidence type="ECO:0000259" key="3">
    <source>
        <dbReference type="PROSITE" id="PS51898"/>
    </source>
</evidence>